<comment type="caution">
    <text evidence="7">The sequence shown here is derived from an EMBL/GenBank/DDBJ whole genome shotgun (WGS) entry which is preliminary data.</text>
</comment>
<dbReference type="GO" id="GO:0007007">
    <property type="term" value="P:inner mitochondrial membrane organization"/>
    <property type="evidence" value="ECO:0007669"/>
    <property type="project" value="TreeGrafter"/>
</dbReference>
<sequence length="392" mass="42332">MSGHLTLMRPARRAVAATRSLKPAYVCCQCRAIQLSASPTTESPRLASDAFGAQSQTSRDSADARFEVIGSPYSLLSVTLSASQQLYTRRGTLVSVAGKVENTQSTLRILSPIRRLPLGIPFLYQRITSTTPVTALLSTSSPTTTFSILHLDGTTDWMITNPSSLLAWTGHTLTPTPRVQRGLSLAHAGATHLTGRGLAALSAPGQTYNLSLAPGEEILLAPSHVVAYSVTSTPPLPFRLRSTSWRLQIPSIPRSIMQSAGRLVPEGLSTFWNNMRETSTYQYLARVLFTLRTATRRTIWGDRLFLQFKGPGTVVMSSRGGRLRDTLSREQVAEIADVEAGVVPEVLGEAGKPKTEQPVATDNGVAKISIASVGKDGKVTFEEGKGLKEFVR</sequence>
<accession>A0A420YD15</accession>
<proteinExistence type="inferred from homology"/>
<keyword evidence="4" id="KW-0809">Transit peptide</keyword>
<comment type="subcellular location">
    <subcellularLocation>
        <location evidence="1 6">Mitochondrion</location>
    </subcellularLocation>
</comment>
<evidence type="ECO:0000313" key="8">
    <source>
        <dbReference type="Proteomes" id="UP000275385"/>
    </source>
</evidence>
<keyword evidence="8" id="KW-1185">Reference proteome</keyword>
<evidence type="ECO:0000256" key="2">
    <source>
        <dbReference type="ARBA" id="ARBA00009322"/>
    </source>
</evidence>
<dbReference type="OrthoDB" id="5295771at2759"/>
<evidence type="ECO:0000256" key="5">
    <source>
        <dbReference type="ARBA" id="ARBA00023128"/>
    </source>
</evidence>
<dbReference type="SUPFAM" id="SSF51219">
    <property type="entry name" value="TRAP-like"/>
    <property type="match status" value="1"/>
</dbReference>
<gene>
    <name evidence="7" type="primary">AIM24</name>
    <name evidence="7" type="ORF">DL546_008356</name>
</gene>
<name>A0A420YD15_9PEZI</name>
<reference evidence="7 8" key="1">
    <citation type="submission" date="2018-08" db="EMBL/GenBank/DDBJ databases">
        <title>Draft genome of the lignicolous fungus Coniochaeta pulveracea.</title>
        <authorList>
            <person name="Borstlap C.J."/>
            <person name="De Witt R.N."/>
            <person name="Botha A."/>
            <person name="Volschenk H."/>
        </authorList>
    </citation>
    <scope>NUCLEOTIDE SEQUENCE [LARGE SCALE GENOMIC DNA]</scope>
    <source>
        <strain evidence="7 8">CAB683</strain>
    </source>
</reference>
<dbReference type="Proteomes" id="UP000275385">
    <property type="component" value="Unassembled WGS sequence"/>
</dbReference>
<evidence type="ECO:0000313" key="7">
    <source>
        <dbReference type="EMBL" id="RKU45620.1"/>
    </source>
</evidence>
<evidence type="ECO:0000256" key="3">
    <source>
        <dbReference type="ARBA" id="ARBA00013287"/>
    </source>
</evidence>
<dbReference type="InterPro" id="IPR036983">
    <property type="entry name" value="AIM24_sf"/>
</dbReference>
<evidence type="ECO:0000256" key="6">
    <source>
        <dbReference type="RuleBase" id="RU363045"/>
    </source>
</evidence>
<dbReference type="EMBL" id="QVQW01000020">
    <property type="protein sequence ID" value="RKU45620.1"/>
    <property type="molecule type" value="Genomic_DNA"/>
</dbReference>
<dbReference type="AlphaFoldDB" id="A0A420YD15"/>
<organism evidence="7 8">
    <name type="scientific">Coniochaeta pulveracea</name>
    <dbReference type="NCBI Taxonomy" id="177199"/>
    <lineage>
        <taxon>Eukaryota</taxon>
        <taxon>Fungi</taxon>
        <taxon>Dikarya</taxon>
        <taxon>Ascomycota</taxon>
        <taxon>Pezizomycotina</taxon>
        <taxon>Sordariomycetes</taxon>
        <taxon>Sordariomycetidae</taxon>
        <taxon>Coniochaetales</taxon>
        <taxon>Coniochaetaceae</taxon>
        <taxon>Coniochaeta</taxon>
    </lineage>
</organism>
<protein>
    <recommendedName>
        <fullName evidence="3 6">Altered inheritance of mitochondria protein 24, mitochondrial</fullName>
    </recommendedName>
</protein>
<dbReference type="PANTHER" id="PTHR36959">
    <property type="entry name" value="ALTERED INHERITANCE OF MITOCHONDRIA PROTEIN 24, MITOCHONDRIAL"/>
    <property type="match status" value="1"/>
</dbReference>
<dbReference type="Gene3D" id="3.60.160.10">
    <property type="entry name" value="Mitochondrial biogenesis AIM24"/>
    <property type="match status" value="1"/>
</dbReference>
<evidence type="ECO:0000256" key="4">
    <source>
        <dbReference type="ARBA" id="ARBA00022946"/>
    </source>
</evidence>
<keyword evidence="5 6" id="KW-0496">Mitochondrion</keyword>
<comment type="similarity">
    <text evidence="2 6">Belongs to the AIM24 family.</text>
</comment>
<dbReference type="InterPro" id="IPR002838">
    <property type="entry name" value="AIM24"/>
</dbReference>
<evidence type="ECO:0000256" key="1">
    <source>
        <dbReference type="ARBA" id="ARBA00004173"/>
    </source>
</evidence>
<dbReference type="GO" id="GO:0005743">
    <property type="term" value="C:mitochondrial inner membrane"/>
    <property type="evidence" value="ECO:0007669"/>
    <property type="project" value="TreeGrafter"/>
</dbReference>
<dbReference type="PANTHER" id="PTHR36959:SF2">
    <property type="entry name" value="ALTERED INHERITANCE OF MITOCHONDRIA PROTEIN 24, MITOCHONDRIAL"/>
    <property type="match status" value="1"/>
</dbReference>
<dbReference type="Pfam" id="PF01987">
    <property type="entry name" value="AIM24"/>
    <property type="match status" value="1"/>
</dbReference>
<dbReference type="InterPro" id="IPR016031">
    <property type="entry name" value="Trp_RNA-bd_attenuator-like_dom"/>
</dbReference>